<dbReference type="EMBL" id="CM020619">
    <property type="protein sequence ID" value="KAK1864538.1"/>
    <property type="molecule type" value="Genomic_DNA"/>
</dbReference>
<name>A0ACC3C3T1_PYRYE</name>
<reference evidence="1" key="1">
    <citation type="submission" date="2019-11" db="EMBL/GenBank/DDBJ databases">
        <title>Nori genome reveals adaptations in red seaweeds to the harsh intertidal environment.</title>
        <authorList>
            <person name="Wang D."/>
            <person name="Mao Y."/>
        </authorList>
    </citation>
    <scope>NUCLEOTIDE SEQUENCE</scope>
    <source>
        <tissue evidence="1">Gametophyte</tissue>
    </source>
</reference>
<protein>
    <submittedName>
        <fullName evidence="1">Uncharacterized protein</fullName>
    </submittedName>
</protein>
<comment type="caution">
    <text evidence="1">The sequence shown here is derived from an EMBL/GenBank/DDBJ whole genome shotgun (WGS) entry which is preliminary data.</text>
</comment>
<proteinExistence type="predicted"/>
<gene>
    <name evidence="1" type="ORF">I4F81_007084</name>
</gene>
<organism evidence="1 2">
    <name type="scientific">Pyropia yezoensis</name>
    <name type="common">Susabi-nori</name>
    <name type="synonym">Porphyra yezoensis</name>
    <dbReference type="NCBI Taxonomy" id="2788"/>
    <lineage>
        <taxon>Eukaryota</taxon>
        <taxon>Rhodophyta</taxon>
        <taxon>Bangiophyceae</taxon>
        <taxon>Bangiales</taxon>
        <taxon>Bangiaceae</taxon>
        <taxon>Pyropia</taxon>
    </lineage>
</organism>
<keyword evidence="2" id="KW-1185">Reference proteome</keyword>
<dbReference type="Proteomes" id="UP000798662">
    <property type="component" value="Chromosome 2"/>
</dbReference>
<sequence length="635" mass="61783">MLTPPPLFPLAVAIEAVLYAALSITLALTTPSPPPALLPLTAAAVAATAAQLHGGRRPNSPPPSPPASVTTSAATGAATLLFTPPPGTRRGGPHPADALGLAPAALLPVVVCGVVAPAAGRAAVAVGWYVLVYGAAPPRWRRAWAVEAAAIAAAGVAVAVTAVTASRHGGASGGAGYGSGGGAADAAWAVGTAATVRAVLATWDGSLTLAEAAAVAHAAVGVARRVAGGGPAAVAAVAAAAAASDSASPAGVPLVADAVVTAALMGALLVGAFGIPASAAGGRWWARRRYPPCAPTWPPARGGGSAGSSAGSIGGSGGPGGVAPPWWVVTWYAGLVALAAIPTTWLGCVLGTRNPVGVVMAFLVLPHGHAAMLLYWAAVLAAAVGVAAAASRGWLIGRSKGAPSRAAAAAIDDTAATSGHRRAARVVGRKAYHLLAVALFFPALVATPLLLAAASAVALALFLAIEAVRAAGVPPGGTLTWAMGGLLDDRDAGAVVTTHMTLLVGCVLPLWLRLPPPPRAGVAVVGLAAVGVGDAVAAVVGVRWGLHRWAAGTARSVEGSAAGWAAAFGLCALWVGIHARGGGREGGQWATVADLSRWAAVLGWVSALEAVTGQIDNLMLGAGGVAAALLVELGS</sequence>
<evidence type="ECO:0000313" key="2">
    <source>
        <dbReference type="Proteomes" id="UP000798662"/>
    </source>
</evidence>
<accession>A0ACC3C3T1</accession>
<evidence type="ECO:0000313" key="1">
    <source>
        <dbReference type="EMBL" id="KAK1864538.1"/>
    </source>
</evidence>